<dbReference type="OrthoDB" id="482757at2"/>
<keyword evidence="1" id="KW-0812">Transmembrane</keyword>
<dbReference type="EMBL" id="NPEX01000036">
    <property type="protein sequence ID" value="RAI44694.1"/>
    <property type="molecule type" value="Genomic_DNA"/>
</dbReference>
<dbReference type="GO" id="GO:0009253">
    <property type="term" value="P:peptidoglycan catabolic process"/>
    <property type="evidence" value="ECO:0007669"/>
    <property type="project" value="InterPro"/>
</dbReference>
<dbReference type="SUPFAM" id="SSF53955">
    <property type="entry name" value="Lysozyme-like"/>
    <property type="match status" value="1"/>
</dbReference>
<dbReference type="InterPro" id="IPR002477">
    <property type="entry name" value="Peptidoglycan-bd-like"/>
</dbReference>
<dbReference type="Gene3D" id="1.10.101.10">
    <property type="entry name" value="PGBD-like superfamily/PGBD"/>
    <property type="match status" value="1"/>
</dbReference>
<accession>A0A327L3D4</accession>
<sequence length="626" mass="66710">MEHAMAWKGIVGQSFTPATFAAYVAGLRWTGWTPQFVVLHNTASPSLAQRPDGLTRQHIANLERYYRDDQHWSAGPHLFVDDRQIWVFTPLTKAGVHSPSWNAVALGVEMLGDFDREPFTSGRGAAVRANAVAAIAILCARLGLDPGTIRLHKEDKKTTHACPGKNVVKADVIAAVRARMAAGVDHASDHGEKVQPRPPTGDALRTRMAKHILDFEARRDKQGRLAVYRLPAGDQGGTYEVAGFNDRYHPDEAAELAGLIEAGQAEAAEAKACGYILRDTAPAADWTSDPGVEFMLRDTIHHRGRGGAAKVLQRAVGVDQDGDVGPATKAAAATMPPSILLPALRAAREAYEVEAYGRRAQFWRGFTARWDQALAFGLSLSGDHSVGVTKMVPPTVTTVPTPIALPERPGLLRTLWSALRGRDAPAPPPAAPVARPGLADEGDPALYDLQRQLGAKGYTMVGRPDGLAGPNTSAAIRTFRAEHGLGEGDQVDDEMRAALAKAGPRQIAASRAGATAAELRAQGSPEIKTLDDVGWLGKALGFGGVVGGIQQSGILDQAKETMASVGETAASITSIATTLIGAVQWCVTHWWLFAIGGGLWVVVKVALGVLDVVYKFRTGILTRADR</sequence>
<dbReference type="Pfam" id="PF01510">
    <property type="entry name" value="Amidase_2"/>
    <property type="match status" value="1"/>
</dbReference>
<evidence type="ECO:0000313" key="5">
    <source>
        <dbReference type="Proteomes" id="UP000249130"/>
    </source>
</evidence>
<dbReference type="Pfam" id="PF01471">
    <property type="entry name" value="PG_binding_1"/>
    <property type="match status" value="1"/>
</dbReference>
<feature type="transmembrane region" description="Helical" evidence="1">
    <location>
        <begin position="590"/>
        <end position="614"/>
    </location>
</feature>
<evidence type="ECO:0000259" key="2">
    <source>
        <dbReference type="Pfam" id="PF01471"/>
    </source>
</evidence>
<proteinExistence type="predicted"/>
<keyword evidence="1" id="KW-0472">Membrane</keyword>
<keyword evidence="1" id="KW-1133">Transmembrane helix</keyword>
<dbReference type="SUPFAM" id="SSF47090">
    <property type="entry name" value="PGBD-like"/>
    <property type="match status" value="1"/>
</dbReference>
<dbReference type="GO" id="GO:0008745">
    <property type="term" value="F:N-acetylmuramoyl-L-alanine amidase activity"/>
    <property type="evidence" value="ECO:0007669"/>
    <property type="project" value="InterPro"/>
</dbReference>
<dbReference type="Gene3D" id="3.40.80.10">
    <property type="entry name" value="Peptidoglycan recognition protein-like"/>
    <property type="match status" value="1"/>
</dbReference>
<dbReference type="Proteomes" id="UP000249130">
    <property type="component" value="Unassembled WGS sequence"/>
</dbReference>
<dbReference type="CDD" id="cd06583">
    <property type="entry name" value="PGRP"/>
    <property type="match status" value="1"/>
</dbReference>
<dbReference type="InterPro" id="IPR036505">
    <property type="entry name" value="Amidase/PGRP_sf"/>
</dbReference>
<evidence type="ECO:0000259" key="3">
    <source>
        <dbReference type="Pfam" id="PF01510"/>
    </source>
</evidence>
<dbReference type="InterPro" id="IPR023346">
    <property type="entry name" value="Lysozyme-like_dom_sf"/>
</dbReference>
<evidence type="ECO:0000256" key="1">
    <source>
        <dbReference type="SAM" id="Phobius"/>
    </source>
</evidence>
<reference evidence="4 5" key="1">
    <citation type="submission" date="2017-07" db="EMBL/GenBank/DDBJ databases">
        <title>Draft Genome Sequences of Select Purple Nonsulfur Bacteria.</title>
        <authorList>
            <person name="Lasarre B."/>
            <person name="Mckinlay J.B."/>
        </authorList>
    </citation>
    <scope>NUCLEOTIDE SEQUENCE [LARGE SCALE GENOMIC DNA]</scope>
    <source>
        <strain evidence="4 5">DSM 5909</strain>
    </source>
</reference>
<dbReference type="InterPro" id="IPR002502">
    <property type="entry name" value="Amidase_domain"/>
</dbReference>
<feature type="domain" description="Peptidoglycan binding-like" evidence="2">
    <location>
        <begin position="444"/>
        <end position="487"/>
    </location>
</feature>
<keyword evidence="5" id="KW-1185">Reference proteome</keyword>
<evidence type="ECO:0000313" key="4">
    <source>
        <dbReference type="EMBL" id="RAI44694.1"/>
    </source>
</evidence>
<dbReference type="InterPro" id="IPR036365">
    <property type="entry name" value="PGBD-like_sf"/>
</dbReference>
<dbReference type="Gene3D" id="1.20.141.10">
    <property type="entry name" value="Chitosanase, subunit A, domain 1"/>
    <property type="match status" value="1"/>
</dbReference>
<organism evidence="4 5">
    <name type="scientific">Rhodoplanes roseus</name>
    <dbReference type="NCBI Taxonomy" id="29409"/>
    <lineage>
        <taxon>Bacteria</taxon>
        <taxon>Pseudomonadati</taxon>
        <taxon>Pseudomonadota</taxon>
        <taxon>Alphaproteobacteria</taxon>
        <taxon>Hyphomicrobiales</taxon>
        <taxon>Nitrobacteraceae</taxon>
        <taxon>Rhodoplanes</taxon>
    </lineage>
</organism>
<dbReference type="InterPro" id="IPR036366">
    <property type="entry name" value="PGBDSf"/>
</dbReference>
<comment type="caution">
    <text evidence="4">The sequence shown here is derived from an EMBL/GenBank/DDBJ whole genome shotgun (WGS) entry which is preliminary data.</text>
</comment>
<feature type="domain" description="N-acetylmuramoyl-L-alanine amidase" evidence="3">
    <location>
        <begin position="33"/>
        <end position="165"/>
    </location>
</feature>
<dbReference type="AlphaFoldDB" id="A0A327L3D4"/>
<dbReference type="SUPFAM" id="SSF55846">
    <property type="entry name" value="N-acetylmuramoyl-L-alanine amidase-like"/>
    <property type="match status" value="1"/>
</dbReference>
<name>A0A327L3D4_9BRAD</name>
<protein>
    <submittedName>
        <fullName evidence="4">Uncharacterized protein</fullName>
    </submittedName>
</protein>
<gene>
    <name evidence="4" type="ORF">CH341_07710</name>
</gene>